<dbReference type="GeneID" id="18245982"/>
<accession>G3B8X0</accession>
<dbReference type="InterPro" id="IPR049237">
    <property type="entry name" value="DUF2264_C"/>
</dbReference>
<evidence type="ECO:0000313" key="4">
    <source>
        <dbReference type="Proteomes" id="UP000000707"/>
    </source>
</evidence>
<evidence type="ECO:0008006" key="5">
    <source>
        <dbReference type="Google" id="ProtNLM"/>
    </source>
</evidence>
<keyword evidence="4" id="KW-1185">Reference proteome</keyword>
<dbReference type="PANTHER" id="PTHR35339">
    <property type="entry name" value="LINALOOL DEHYDRATASE_ISOMERASE DOMAIN-CONTAINING PROTEIN"/>
    <property type="match status" value="1"/>
</dbReference>
<sequence length="611" mass="70007">MFPWKNNKFETKRDLFEAHDELFEPLVPTFSKGGARVRIAAGGSSCSYAAAELEGYSRPLWGIVSYQLGGGEFQYWELYRKGLVSGCDPKGDEYWGDPEGYSQILVDMAAVAYALCRCKDHYWDPLEPSDKTVVIEYLQNVRTKEFAGNNWKFFKVLVDLALEKVGVDIETVSTEIYLEDIESMYLGDGWYGDGKDKKHRIDYYNGFAFHYYGLIYYKLKKHEDPERCARYLQRATEFSKQYIHWFDSEGAAIPYGRSLNYKFATVGFWGLYASVLDINDSPAIPWGVLKYVYLSHFKWWSKQPISNYGSKLLTLGYAYPNNFMTELYNSPQSPYWSMKAFTGLLMDESHPFWTATPQQHHLDTKYMDIIGMHFSHHQKNSIVLVNGPWHDEYQPEKYSKFAYSSRYGFGVITNHRSFKSAHLDNMIGFSFNNKEFWVREYYEAWVAANGVMVSKWSPTYDVTVQSYLIPGDEYHIRIHTIENGTSRQLFTKEGGFAVDMNSHKCDGETDERISKVTTATDYSIICNILGERTTLLCKTEPNANLVFSKALIPELHGIIAPNSKVTFGSIISANLLANGSFSIDDIKNAEKKANISFEGASGPLKRVFCNQ</sequence>
<dbReference type="AlphaFoldDB" id="G3B8X0"/>
<dbReference type="Pfam" id="PF10022">
    <property type="entry name" value="DUF2264"/>
    <property type="match status" value="1"/>
</dbReference>
<dbReference type="OrthoDB" id="5150166at2759"/>
<dbReference type="InterPro" id="IPR049349">
    <property type="entry name" value="DUF2264_N"/>
</dbReference>
<dbReference type="KEGG" id="cten:18245982"/>
<evidence type="ECO:0000313" key="3">
    <source>
        <dbReference type="EMBL" id="EGV61797.1"/>
    </source>
</evidence>
<feature type="domain" description="DUF2264" evidence="2">
    <location>
        <begin position="396"/>
        <end position="571"/>
    </location>
</feature>
<evidence type="ECO:0000259" key="1">
    <source>
        <dbReference type="Pfam" id="PF10022"/>
    </source>
</evidence>
<evidence type="ECO:0000259" key="2">
    <source>
        <dbReference type="Pfam" id="PF20938"/>
    </source>
</evidence>
<dbReference type="Proteomes" id="UP000000707">
    <property type="component" value="Unassembled WGS sequence"/>
</dbReference>
<protein>
    <recommendedName>
        <fullName evidence="5">DUF2264 domain-containing protein</fullName>
    </recommendedName>
</protein>
<dbReference type="PIRSF" id="PIRSF014753">
    <property type="entry name" value="UCP014753"/>
    <property type="match status" value="1"/>
</dbReference>
<dbReference type="Pfam" id="PF20938">
    <property type="entry name" value="DUF2264_C"/>
    <property type="match status" value="1"/>
</dbReference>
<dbReference type="InterPro" id="IPR016624">
    <property type="entry name" value="UCP014753"/>
</dbReference>
<organism evidence="4">
    <name type="scientific">Candida tenuis (strain ATCC 10573 / BCRC 21748 / CBS 615 / JCM 9827 / NBRC 10315 / NRRL Y-1498 / VKM Y-70)</name>
    <name type="common">Yeast</name>
    <name type="synonym">Yamadazyma tenuis</name>
    <dbReference type="NCBI Taxonomy" id="590646"/>
    <lineage>
        <taxon>Eukaryota</taxon>
        <taxon>Fungi</taxon>
        <taxon>Dikarya</taxon>
        <taxon>Ascomycota</taxon>
        <taxon>Saccharomycotina</taxon>
        <taxon>Pichiomycetes</taxon>
        <taxon>Debaryomycetaceae</taxon>
        <taxon>Yamadazyma</taxon>
    </lineage>
</organism>
<feature type="domain" description="DUF2264" evidence="1">
    <location>
        <begin position="11"/>
        <end position="359"/>
    </location>
</feature>
<dbReference type="EMBL" id="GL996527">
    <property type="protein sequence ID" value="EGV61797.1"/>
    <property type="molecule type" value="Genomic_DNA"/>
</dbReference>
<proteinExistence type="predicted"/>
<dbReference type="eggNOG" id="ENOG502QU9P">
    <property type="taxonomic scope" value="Eukaryota"/>
</dbReference>
<gene>
    <name evidence="3" type="ORF">CANTEDRAFT_107809</name>
</gene>
<reference evidence="3 4" key="1">
    <citation type="journal article" date="2011" name="Proc. Natl. Acad. Sci. U.S.A.">
        <title>Comparative genomics of xylose-fermenting fungi for enhanced biofuel production.</title>
        <authorList>
            <person name="Wohlbach D.J."/>
            <person name="Kuo A."/>
            <person name="Sato T.K."/>
            <person name="Potts K.M."/>
            <person name="Salamov A.A."/>
            <person name="LaButti K.M."/>
            <person name="Sun H."/>
            <person name="Clum A."/>
            <person name="Pangilinan J.L."/>
            <person name="Lindquist E.A."/>
            <person name="Lucas S."/>
            <person name="Lapidus A."/>
            <person name="Jin M."/>
            <person name="Gunawan C."/>
            <person name="Balan V."/>
            <person name="Dale B.E."/>
            <person name="Jeffries T.W."/>
            <person name="Zinkel R."/>
            <person name="Barry K.W."/>
            <person name="Grigoriev I.V."/>
            <person name="Gasch A.P."/>
        </authorList>
    </citation>
    <scope>NUCLEOTIDE SEQUENCE [LARGE SCALE GENOMIC DNA]</scope>
    <source>
        <strain evidence="4">ATCC 10573 / BCRC 21748 / CBS 615 / JCM 9827 / NBRC 10315 / NRRL Y-1498 / VKM Y-70</strain>
    </source>
</reference>
<dbReference type="RefSeq" id="XP_006687967.1">
    <property type="nucleotide sequence ID" value="XM_006687904.1"/>
</dbReference>
<name>G3B8X0_CANTC</name>
<dbReference type="PANTHER" id="PTHR35339:SF4">
    <property type="entry name" value="LINALOOL DEHYDRATASE_ISOMERASE DOMAIN-CONTAINING PROTEIN"/>
    <property type="match status" value="1"/>
</dbReference>
<dbReference type="HOGENOM" id="CLU_028269_1_0_1"/>